<dbReference type="Gene3D" id="3.30.470.30">
    <property type="entry name" value="DNA ligase/mRNA capping enzyme"/>
    <property type="match status" value="1"/>
</dbReference>
<dbReference type="InterPro" id="IPR012310">
    <property type="entry name" value="DNA_ligase_ATP-dep_cent"/>
</dbReference>
<feature type="domain" description="ATP-dependent DNA ligase family profile" evidence="1">
    <location>
        <begin position="37"/>
        <end position="134"/>
    </location>
</feature>
<gene>
    <name evidence="2" type="ORF">LTR24_010265</name>
</gene>
<accession>A0ABR0JUH4</accession>
<proteinExistence type="predicted"/>
<protein>
    <recommendedName>
        <fullName evidence="1">ATP-dependent DNA ligase family profile domain-containing protein</fullName>
    </recommendedName>
</protein>
<reference evidence="2 3" key="1">
    <citation type="submission" date="2023-08" db="EMBL/GenBank/DDBJ databases">
        <title>Black Yeasts Isolated from many extreme environments.</title>
        <authorList>
            <person name="Coleine C."/>
            <person name="Stajich J.E."/>
            <person name="Selbmann L."/>
        </authorList>
    </citation>
    <scope>NUCLEOTIDE SEQUENCE [LARGE SCALE GENOMIC DNA]</scope>
    <source>
        <strain evidence="2 3">CCFEE 5885</strain>
    </source>
</reference>
<dbReference type="PANTHER" id="PTHR45997">
    <property type="entry name" value="DNA LIGASE 4"/>
    <property type="match status" value="1"/>
</dbReference>
<dbReference type="Proteomes" id="UP001345013">
    <property type="component" value="Unassembled WGS sequence"/>
</dbReference>
<keyword evidence="3" id="KW-1185">Reference proteome</keyword>
<evidence type="ECO:0000313" key="2">
    <source>
        <dbReference type="EMBL" id="KAK5073428.1"/>
    </source>
</evidence>
<dbReference type="PANTHER" id="PTHR45997:SF2">
    <property type="entry name" value="ATP DEPENDENT DNA LIGASE DOMAIN PROTEIN (AFU_ORTHOLOGUE AFUA_5G02430)"/>
    <property type="match status" value="1"/>
</dbReference>
<evidence type="ECO:0000259" key="1">
    <source>
        <dbReference type="PROSITE" id="PS50160"/>
    </source>
</evidence>
<name>A0ABR0JUH4_9EURO</name>
<dbReference type="InterPro" id="IPR029710">
    <property type="entry name" value="LIG4"/>
</dbReference>
<dbReference type="SUPFAM" id="SSF56091">
    <property type="entry name" value="DNA ligase/mRNA capping enzyme, catalytic domain"/>
    <property type="match status" value="1"/>
</dbReference>
<dbReference type="EMBL" id="JAVRRG010000294">
    <property type="protein sequence ID" value="KAK5073428.1"/>
    <property type="molecule type" value="Genomic_DNA"/>
</dbReference>
<evidence type="ECO:0000313" key="3">
    <source>
        <dbReference type="Proteomes" id="UP001345013"/>
    </source>
</evidence>
<comment type="caution">
    <text evidence="2">The sequence shown here is derived from an EMBL/GenBank/DDBJ whole genome shotgun (WGS) entry which is preliminary data.</text>
</comment>
<dbReference type="PROSITE" id="PS50160">
    <property type="entry name" value="DNA_LIGASE_A3"/>
    <property type="match status" value="1"/>
</dbReference>
<organism evidence="2 3">
    <name type="scientific">Lithohypha guttulata</name>
    <dbReference type="NCBI Taxonomy" id="1690604"/>
    <lineage>
        <taxon>Eukaryota</taxon>
        <taxon>Fungi</taxon>
        <taxon>Dikarya</taxon>
        <taxon>Ascomycota</taxon>
        <taxon>Pezizomycotina</taxon>
        <taxon>Eurotiomycetes</taxon>
        <taxon>Chaetothyriomycetidae</taxon>
        <taxon>Chaetothyriales</taxon>
        <taxon>Trichomeriaceae</taxon>
        <taxon>Lithohypha</taxon>
    </lineage>
</organism>
<sequence>MPFYKIRRYVTREGRRLGCAEDSPPDPNEHLMVVFHDILLWDERKCIDETYSQRRRYLHELVQPIVGQAAIGEQIVMNFSASDSERRLARQMAFALAQNWEGRVLKACQGPYMGVGGAMARHVKLKKDYIPGLGMVRNWWQNPCKRRDCT</sequence>
<dbReference type="Pfam" id="PF01068">
    <property type="entry name" value="DNA_ligase_A_M"/>
    <property type="match status" value="1"/>
</dbReference>